<name>A0A0E9Q023_ANGAN</name>
<reference evidence="1" key="1">
    <citation type="submission" date="2014-11" db="EMBL/GenBank/DDBJ databases">
        <authorList>
            <person name="Amaro Gonzalez C."/>
        </authorList>
    </citation>
    <scope>NUCLEOTIDE SEQUENCE</scope>
</reference>
<reference evidence="1" key="2">
    <citation type="journal article" date="2015" name="Fish Shellfish Immunol.">
        <title>Early steps in the European eel (Anguilla anguilla)-Vibrio vulnificus interaction in the gills: Role of the RtxA13 toxin.</title>
        <authorList>
            <person name="Callol A."/>
            <person name="Pajuelo D."/>
            <person name="Ebbesson L."/>
            <person name="Teles M."/>
            <person name="MacKenzie S."/>
            <person name="Amaro C."/>
        </authorList>
    </citation>
    <scope>NUCLEOTIDE SEQUENCE</scope>
</reference>
<evidence type="ECO:0000313" key="1">
    <source>
        <dbReference type="EMBL" id="JAH09852.1"/>
    </source>
</evidence>
<proteinExistence type="predicted"/>
<dbReference type="EMBL" id="GBXM01098725">
    <property type="protein sequence ID" value="JAH09852.1"/>
    <property type="molecule type" value="Transcribed_RNA"/>
</dbReference>
<dbReference type="AlphaFoldDB" id="A0A0E9Q023"/>
<protein>
    <submittedName>
        <fullName evidence="1">Uncharacterized protein</fullName>
    </submittedName>
</protein>
<accession>A0A0E9Q023</accession>
<organism evidence="1">
    <name type="scientific">Anguilla anguilla</name>
    <name type="common">European freshwater eel</name>
    <name type="synonym">Muraena anguilla</name>
    <dbReference type="NCBI Taxonomy" id="7936"/>
    <lineage>
        <taxon>Eukaryota</taxon>
        <taxon>Metazoa</taxon>
        <taxon>Chordata</taxon>
        <taxon>Craniata</taxon>
        <taxon>Vertebrata</taxon>
        <taxon>Euteleostomi</taxon>
        <taxon>Actinopterygii</taxon>
        <taxon>Neopterygii</taxon>
        <taxon>Teleostei</taxon>
        <taxon>Anguilliformes</taxon>
        <taxon>Anguillidae</taxon>
        <taxon>Anguilla</taxon>
    </lineage>
</organism>
<sequence length="53" mass="6580">MHYINYRLTKTLSKARPYTWFYSSNKESNRRYFKNCSFPPFCPVKTFFKMCHL</sequence>